<dbReference type="Proteomes" id="UP001218788">
    <property type="component" value="Unassembled WGS sequence"/>
</dbReference>
<evidence type="ECO:0000313" key="2">
    <source>
        <dbReference type="Proteomes" id="UP001218788"/>
    </source>
</evidence>
<reference evidence="1 2" key="1">
    <citation type="submission" date="2022-10" db="EMBL/GenBank/DDBJ databases">
        <title>Alteromonas sp. chi3 Genome sequencing.</title>
        <authorList>
            <person name="Park S."/>
        </authorList>
    </citation>
    <scope>NUCLEOTIDE SEQUENCE [LARGE SCALE GENOMIC DNA]</scope>
    <source>
        <strain evidence="2">chi3</strain>
    </source>
</reference>
<protein>
    <recommendedName>
        <fullName evidence="3">Uracil-DNA glycosylase-like domain-containing protein</fullName>
    </recommendedName>
</protein>
<evidence type="ECO:0008006" key="3">
    <source>
        <dbReference type="Google" id="ProtNLM"/>
    </source>
</evidence>
<comment type="caution">
    <text evidence="1">The sequence shown here is derived from an EMBL/GenBank/DDBJ whole genome shotgun (WGS) entry which is preliminary data.</text>
</comment>
<proteinExistence type="predicted"/>
<accession>A0ABT5L6Y9</accession>
<sequence>MPPHKYKVSDVTQPESDVIFILESPHKTELEKGYPAAGDTGINMSRELFNNETALGELVANSAALPYRISLLNSSQYPLQYEAYPNPLKVPRDAEELFDLKKCSNNDEMNEVLSKPEGVIALNDFRERLQIFLDASKKAKVVVCGKIAQCFFESGKIIPNTSLVFYSPHPSGKAGGWKDQNMVNNLRQFLRQPT</sequence>
<evidence type="ECO:0000313" key="1">
    <source>
        <dbReference type="EMBL" id="MDC8832835.1"/>
    </source>
</evidence>
<organism evidence="1 2">
    <name type="scientific">Alteromonas gilva</name>
    <dbReference type="NCBI Taxonomy" id="2987522"/>
    <lineage>
        <taxon>Bacteria</taxon>
        <taxon>Pseudomonadati</taxon>
        <taxon>Pseudomonadota</taxon>
        <taxon>Gammaproteobacteria</taxon>
        <taxon>Alteromonadales</taxon>
        <taxon>Alteromonadaceae</taxon>
        <taxon>Alteromonas/Salinimonas group</taxon>
        <taxon>Alteromonas</taxon>
    </lineage>
</organism>
<keyword evidence="2" id="KW-1185">Reference proteome</keyword>
<gene>
    <name evidence="1" type="ORF">OIK42_18945</name>
</gene>
<dbReference type="EMBL" id="JAQQXP010000004">
    <property type="protein sequence ID" value="MDC8832835.1"/>
    <property type="molecule type" value="Genomic_DNA"/>
</dbReference>
<dbReference type="RefSeq" id="WP_273642716.1">
    <property type="nucleotide sequence ID" value="NZ_JAQQXP010000004.1"/>
</dbReference>
<name>A0ABT5L6Y9_9ALTE</name>